<comment type="caution">
    <text evidence="12">The sequence shown here is derived from an EMBL/GenBank/DDBJ whole genome shotgun (WGS) entry which is preliminary data.</text>
</comment>
<feature type="transmembrane region" description="Helical" evidence="10">
    <location>
        <begin position="6"/>
        <end position="25"/>
    </location>
</feature>
<evidence type="ECO:0000256" key="2">
    <source>
        <dbReference type="ARBA" id="ARBA00022485"/>
    </source>
</evidence>
<proteinExistence type="predicted"/>
<dbReference type="PROSITE" id="PS51656">
    <property type="entry name" value="4FE4S"/>
    <property type="match status" value="1"/>
</dbReference>
<sequence>MKNILISVFTLGILGTLFGVLLGVFNEKFKVEENPLVQAIYEVLPHGECGACGFPGCRQCAEAIAEGRAGYDACVVGGKEVEEKIRKVMEEAKSQT</sequence>
<name>A0A7C4TVZ9_9BACT</name>
<dbReference type="GO" id="GO:0051539">
    <property type="term" value="F:4 iron, 4 sulfur cluster binding"/>
    <property type="evidence" value="ECO:0007669"/>
    <property type="project" value="UniProtKB-KW"/>
</dbReference>
<keyword evidence="10" id="KW-1133">Transmembrane helix</keyword>
<organism evidence="12">
    <name type="scientific">Caldisericum exile</name>
    <dbReference type="NCBI Taxonomy" id="693075"/>
    <lineage>
        <taxon>Bacteria</taxon>
        <taxon>Pseudomonadati</taxon>
        <taxon>Caldisericota/Cryosericota group</taxon>
        <taxon>Caldisericota</taxon>
        <taxon>Caldisericia</taxon>
        <taxon>Caldisericales</taxon>
        <taxon>Caldisericaceae</taxon>
        <taxon>Caldisericum</taxon>
    </lineage>
</organism>
<keyword evidence="6" id="KW-0249">Electron transport</keyword>
<dbReference type="PANTHER" id="PTHR43560:SF1">
    <property type="entry name" value="ION-TRANSLOCATING OXIDOREDUCTASE COMPLEX SUBUNIT B"/>
    <property type="match status" value="1"/>
</dbReference>
<evidence type="ECO:0000256" key="7">
    <source>
        <dbReference type="ARBA" id="ARBA00023004"/>
    </source>
</evidence>
<evidence type="ECO:0000259" key="11">
    <source>
        <dbReference type="PROSITE" id="PS51656"/>
    </source>
</evidence>
<dbReference type="InterPro" id="IPR007202">
    <property type="entry name" value="4Fe-4S_dom"/>
</dbReference>
<feature type="domain" description="4Fe-4S" evidence="11">
    <location>
        <begin position="32"/>
        <end position="91"/>
    </location>
</feature>
<evidence type="ECO:0000256" key="10">
    <source>
        <dbReference type="SAM" id="Phobius"/>
    </source>
</evidence>
<evidence type="ECO:0000256" key="9">
    <source>
        <dbReference type="ARBA" id="ARBA00023136"/>
    </source>
</evidence>
<evidence type="ECO:0000256" key="1">
    <source>
        <dbReference type="ARBA" id="ARBA00022448"/>
    </source>
</evidence>
<evidence type="ECO:0000256" key="5">
    <source>
        <dbReference type="ARBA" id="ARBA00022967"/>
    </source>
</evidence>
<dbReference type="GO" id="GO:0009055">
    <property type="term" value="F:electron transfer activity"/>
    <property type="evidence" value="ECO:0007669"/>
    <property type="project" value="InterPro"/>
</dbReference>
<evidence type="ECO:0000256" key="6">
    <source>
        <dbReference type="ARBA" id="ARBA00022982"/>
    </source>
</evidence>
<evidence type="ECO:0000256" key="4">
    <source>
        <dbReference type="ARBA" id="ARBA00022737"/>
    </source>
</evidence>
<accession>A0A7C4TVZ9</accession>
<evidence type="ECO:0000256" key="3">
    <source>
        <dbReference type="ARBA" id="ARBA00022723"/>
    </source>
</evidence>
<protein>
    <submittedName>
        <fullName evidence="12">RnfABCDGE type electron transport complex subunit B</fullName>
    </submittedName>
</protein>
<dbReference type="AlphaFoldDB" id="A0A7C4TVZ9"/>
<keyword evidence="9 10" id="KW-0472">Membrane</keyword>
<keyword evidence="1" id="KW-0813">Transport</keyword>
<keyword evidence="8" id="KW-0411">Iron-sulfur</keyword>
<keyword evidence="7" id="KW-0408">Iron</keyword>
<keyword evidence="10" id="KW-0812">Transmembrane</keyword>
<dbReference type="Gene3D" id="1.10.15.40">
    <property type="entry name" value="Electron transport complex subunit B, putative Fe-S cluster"/>
    <property type="match status" value="1"/>
</dbReference>
<keyword evidence="2" id="KW-0004">4Fe-4S</keyword>
<evidence type="ECO:0000256" key="8">
    <source>
        <dbReference type="ARBA" id="ARBA00023014"/>
    </source>
</evidence>
<keyword evidence="5" id="KW-1278">Translocase</keyword>
<reference evidence="12" key="1">
    <citation type="journal article" date="2020" name="mSystems">
        <title>Genome- and Community-Level Interaction Insights into Carbon Utilization and Element Cycling Functions of Hydrothermarchaeota in Hydrothermal Sediment.</title>
        <authorList>
            <person name="Zhou Z."/>
            <person name="Liu Y."/>
            <person name="Xu W."/>
            <person name="Pan J."/>
            <person name="Luo Z.H."/>
            <person name="Li M."/>
        </authorList>
    </citation>
    <scope>NUCLEOTIDE SEQUENCE [LARGE SCALE GENOMIC DNA]</scope>
    <source>
        <strain evidence="12">SpSt-794</strain>
    </source>
</reference>
<dbReference type="InterPro" id="IPR010207">
    <property type="entry name" value="Elect_transpt_cplx_RnfB/RsxB"/>
</dbReference>
<keyword evidence="4" id="KW-0677">Repeat</keyword>
<dbReference type="EMBL" id="DTHV01000112">
    <property type="protein sequence ID" value="HGW60488.1"/>
    <property type="molecule type" value="Genomic_DNA"/>
</dbReference>
<gene>
    <name evidence="12" type="ORF">ENV82_03550</name>
</gene>
<dbReference type="InterPro" id="IPR050395">
    <property type="entry name" value="4Fe4S_Ferredoxin_RnfB"/>
</dbReference>
<dbReference type="GO" id="GO:0046872">
    <property type="term" value="F:metal ion binding"/>
    <property type="evidence" value="ECO:0007669"/>
    <property type="project" value="UniProtKB-KW"/>
</dbReference>
<dbReference type="NCBIfam" id="TIGR01944">
    <property type="entry name" value="rnfB"/>
    <property type="match status" value="1"/>
</dbReference>
<keyword evidence="3" id="KW-0479">Metal-binding</keyword>
<dbReference type="Pfam" id="PF04060">
    <property type="entry name" value="FeS"/>
    <property type="match status" value="1"/>
</dbReference>
<dbReference type="PANTHER" id="PTHR43560">
    <property type="entry name" value="ION-TRANSLOCATING OXIDOREDUCTASE COMPLEX SUBUNIT B"/>
    <property type="match status" value="1"/>
</dbReference>
<evidence type="ECO:0000313" key="12">
    <source>
        <dbReference type="EMBL" id="HGW60488.1"/>
    </source>
</evidence>